<name>A0A9D1R3A0_9FIRM</name>
<evidence type="ECO:0000313" key="2">
    <source>
        <dbReference type="EMBL" id="HIW80901.1"/>
    </source>
</evidence>
<feature type="domain" description="HD" evidence="1">
    <location>
        <begin position="60"/>
        <end position="162"/>
    </location>
</feature>
<dbReference type="Pfam" id="PF01966">
    <property type="entry name" value="HD"/>
    <property type="match status" value="1"/>
</dbReference>
<reference evidence="2" key="2">
    <citation type="submission" date="2021-04" db="EMBL/GenBank/DDBJ databases">
        <authorList>
            <person name="Gilroy R."/>
        </authorList>
    </citation>
    <scope>NUCLEOTIDE SEQUENCE</scope>
    <source>
        <strain evidence="2">CHK195-6426</strain>
    </source>
</reference>
<dbReference type="CDD" id="cd00077">
    <property type="entry name" value="HDc"/>
    <property type="match status" value="1"/>
</dbReference>
<dbReference type="InterPro" id="IPR003607">
    <property type="entry name" value="HD/PDEase_dom"/>
</dbReference>
<sequence>MAERFLGRRSQKRAEAWKRHFERHRKLHRQLRAAAGDILKSPNFNSTKRYIQHGNMTVNAHSMNVARYSIAISERLGIVCRQEEMIRGALLHDYFLYDWHKKDSQNPHRLHGFYHPGRALANASKEYSLTPREKDIIKKHMWPLTVVPPMCREAWIVTAADKWCSLLETFGLHRGHGAALEILQRPGKDCQEESGG</sequence>
<evidence type="ECO:0000313" key="3">
    <source>
        <dbReference type="Proteomes" id="UP000824265"/>
    </source>
</evidence>
<dbReference type="AlphaFoldDB" id="A0A9D1R3A0"/>
<dbReference type="Proteomes" id="UP000824265">
    <property type="component" value="Unassembled WGS sequence"/>
</dbReference>
<reference evidence="2" key="1">
    <citation type="journal article" date="2021" name="PeerJ">
        <title>Extensive microbial diversity within the chicken gut microbiome revealed by metagenomics and culture.</title>
        <authorList>
            <person name="Gilroy R."/>
            <person name="Ravi A."/>
            <person name="Getino M."/>
            <person name="Pursley I."/>
            <person name="Horton D.L."/>
            <person name="Alikhan N.F."/>
            <person name="Baker D."/>
            <person name="Gharbi K."/>
            <person name="Hall N."/>
            <person name="Watson M."/>
            <person name="Adriaenssens E.M."/>
            <person name="Foster-Nyarko E."/>
            <person name="Jarju S."/>
            <person name="Secka A."/>
            <person name="Antonio M."/>
            <person name="Oren A."/>
            <person name="Chaudhuri R.R."/>
            <person name="La Ragione R."/>
            <person name="Hildebrand F."/>
            <person name="Pallen M.J."/>
        </authorList>
    </citation>
    <scope>NUCLEOTIDE SEQUENCE</scope>
    <source>
        <strain evidence="2">CHK195-6426</strain>
    </source>
</reference>
<dbReference type="RefSeq" id="WP_318703215.1">
    <property type="nucleotide sequence ID" value="NZ_CALWMU010000002.1"/>
</dbReference>
<proteinExistence type="predicted"/>
<comment type="caution">
    <text evidence="2">The sequence shown here is derived from an EMBL/GenBank/DDBJ whole genome shotgun (WGS) entry which is preliminary data.</text>
</comment>
<evidence type="ECO:0000259" key="1">
    <source>
        <dbReference type="Pfam" id="PF01966"/>
    </source>
</evidence>
<gene>
    <name evidence="2" type="ORF">H9742_05105</name>
</gene>
<organism evidence="2 3">
    <name type="scientific">Candidatus Acetatifactor stercoripullorum</name>
    <dbReference type="NCBI Taxonomy" id="2838414"/>
    <lineage>
        <taxon>Bacteria</taxon>
        <taxon>Bacillati</taxon>
        <taxon>Bacillota</taxon>
        <taxon>Clostridia</taxon>
        <taxon>Lachnospirales</taxon>
        <taxon>Lachnospiraceae</taxon>
        <taxon>Acetatifactor</taxon>
    </lineage>
</organism>
<dbReference type="SUPFAM" id="SSF109604">
    <property type="entry name" value="HD-domain/PDEase-like"/>
    <property type="match status" value="1"/>
</dbReference>
<dbReference type="InterPro" id="IPR006674">
    <property type="entry name" value="HD_domain"/>
</dbReference>
<dbReference type="EMBL" id="DXGH01000027">
    <property type="protein sequence ID" value="HIW80901.1"/>
    <property type="molecule type" value="Genomic_DNA"/>
</dbReference>
<protein>
    <submittedName>
        <fullName evidence="2">Phosphohydrolase</fullName>
    </submittedName>
</protein>
<accession>A0A9D1R3A0</accession>
<dbReference type="Gene3D" id="1.10.3210.10">
    <property type="entry name" value="Hypothetical protein af1432"/>
    <property type="match status" value="1"/>
</dbReference>